<gene>
    <name evidence="2" type="primary">ga00617</name>
    <name evidence="2" type="ORF">PR202_ga00617</name>
</gene>
<dbReference type="EMBL" id="BQKI01000001">
    <property type="protein sequence ID" value="GJM84904.1"/>
    <property type="molecule type" value="Genomic_DNA"/>
</dbReference>
<reference evidence="2" key="2">
    <citation type="submission" date="2021-12" db="EMBL/GenBank/DDBJ databases">
        <title>Resequencing data analysis of finger millet.</title>
        <authorList>
            <person name="Hatakeyama M."/>
            <person name="Aluri S."/>
            <person name="Balachadran M.T."/>
            <person name="Sivarajan S.R."/>
            <person name="Poveda L."/>
            <person name="Shimizu-Inatsugi R."/>
            <person name="Schlapbach R."/>
            <person name="Sreeman S.M."/>
            <person name="Shimizu K.K."/>
        </authorList>
    </citation>
    <scope>NUCLEOTIDE SEQUENCE</scope>
</reference>
<feature type="region of interest" description="Disordered" evidence="1">
    <location>
        <begin position="49"/>
        <end position="68"/>
    </location>
</feature>
<evidence type="ECO:0000256" key="1">
    <source>
        <dbReference type="SAM" id="MobiDB-lite"/>
    </source>
</evidence>
<keyword evidence="3" id="KW-1185">Reference proteome</keyword>
<accession>A0AAV5BGR0</accession>
<sequence>MRGDRGSNPGPVGYRRHGVGTADATFSLPTLHDVPPCAYRPFVAHDEDRAVASPHGADSAGTGHRAKP</sequence>
<evidence type="ECO:0000313" key="3">
    <source>
        <dbReference type="Proteomes" id="UP001054889"/>
    </source>
</evidence>
<dbReference type="Proteomes" id="UP001054889">
    <property type="component" value="Unassembled WGS sequence"/>
</dbReference>
<organism evidence="2 3">
    <name type="scientific">Eleusine coracana subsp. coracana</name>
    <dbReference type="NCBI Taxonomy" id="191504"/>
    <lineage>
        <taxon>Eukaryota</taxon>
        <taxon>Viridiplantae</taxon>
        <taxon>Streptophyta</taxon>
        <taxon>Embryophyta</taxon>
        <taxon>Tracheophyta</taxon>
        <taxon>Spermatophyta</taxon>
        <taxon>Magnoliopsida</taxon>
        <taxon>Liliopsida</taxon>
        <taxon>Poales</taxon>
        <taxon>Poaceae</taxon>
        <taxon>PACMAD clade</taxon>
        <taxon>Chloridoideae</taxon>
        <taxon>Cynodonteae</taxon>
        <taxon>Eleusininae</taxon>
        <taxon>Eleusine</taxon>
    </lineage>
</organism>
<dbReference type="AlphaFoldDB" id="A0AAV5BGR0"/>
<name>A0AAV5BGR0_ELECO</name>
<proteinExistence type="predicted"/>
<evidence type="ECO:0000313" key="2">
    <source>
        <dbReference type="EMBL" id="GJM84904.1"/>
    </source>
</evidence>
<comment type="caution">
    <text evidence="2">The sequence shown here is derived from an EMBL/GenBank/DDBJ whole genome shotgun (WGS) entry which is preliminary data.</text>
</comment>
<reference evidence="2" key="1">
    <citation type="journal article" date="2018" name="DNA Res.">
        <title>Multiple hybrid de novo genome assembly of finger millet, an orphan allotetraploid crop.</title>
        <authorList>
            <person name="Hatakeyama M."/>
            <person name="Aluri S."/>
            <person name="Balachadran M.T."/>
            <person name="Sivarajan S.R."/>
            <person name="Patrignani A."/>
            <person name="Gruter S."/>
            <person name="Poveda L."/>
            <person name="Shimizu-Inatsugi R."/>
            <person name="Baeten J."/>
            <person name="Francoijs K.J."/>
            <person name="Nataraja K.N."/>
            <person name="Reddy Y.A.N."/>
            <person name="Phadnis S."/>
            <person name="Ravikumar R.L."/>
            <person name="Schlapbach R."/>
            <person name="Sreeman S.M."/>
            <person name="Shimizu K.K."/>
        </authorList>
    </citation>
    <scope>NUCLEOTIDE SEQUENCE</scope>
</reference>
<protein>
    <submittedName>
        <fullName evidence="2">Uncharacterized protein</fullName>
    </submittedName>
</protein>